<feature type="transmembrane region" description="Helical" evidence="5">
    <location>
        <begin position="120"/>
        <end position="142"/>
    </location>
</feature>
<name>A0A6B0Z209_9CHLR</name>
<evidence type="ECO:0000256" key="4">
    <source>
        <dbReference type="ARBA" id="ARBA00023136"/>
    </source>
</evidence>
<sequence length="161" mass="17567">MGQVENRMRQAVAILRITLGVILVVTWFKNLQDGIYTADGIVGLFNYLFNDNGGGPAFYRAIINGTILQVPGLFAVFQLVGELLLGLGLLVGLFTPLAAVGAALFFFNLFLAYLGGHEWIWTYVLLTVSALVTALTQSGRAWGLDSLLLRRLGEPPRGPIW</sequence>
<comment type="subcellular location">
    <subcellularLocation>
        <location evidence="1">Membrane</location>
        <topology evidence="1">Multi-pass membrane protein</topology>
    </subcellularLocation>
</comment>
<evidence type="ECO:0000256" key="1">
    <source>
        <dbReference type="ARBA" id="ARBA00004141"/>
    </source>
</evidence>
<comment type="caution">
    <text evidence="6">The sequence shown here is derived from an EMBL/GenBank/DDBJ whole genome shotgun (WGS) entry which is preliminary data.</text>
</comment>
<keyword evidence="3 5" id="KW-1133">Transmembrane helix</keyword>
<evidence type="ECO:0000256" key="2">
    <source>
        <dbReference type="ARBA" id="ARBA00022692"/>
    </source>
</evidence>
<evidence type="ECO:0000313" key="6">
    <source>
        <dbReference type="EMBL" id="MXY95922.1"/>
    </source>
</evidence>
<feature type="transmembrane region" description="Helical" evidence="5">
    <location>
        <begin position="57"/>
        <end position="77"/>
    </location>
</feature>
<proteinExistence type="predicted"/>
<dbReference type="Pfam" id="PF07681">
    <property type="entry name" value="DoxX"/>
    <property type="match status" value="1"/>
</dbReference>
<evidence type="ECO:0000256" key="5">
    <source>
        <dbReference type="SAM" id="Phobius"/>
    </source>
</evidence>
<evidence type="ECO:0000256" key="3">
    <source>
        <dbReference type="ARBA" id="ARBA00022989"/>
    </source>
</evidence>
<keyword evidence="4 5" id="KW-0472">Membrane</keyword>
<gene>
    <name evidence="6" type="ORF">F4Y42_20985</name>
</gene>
<keyword evidence="2 5" id="KW-0812">Transmembrane</keyword>
<dbReference type="InterPro" id="IPR032808">
    <property type="entry name" value="DoxX"/>
</dbReference>
<dbReference type="AlphaFoldDB" id="A0A6B0Z209"/>
<feature type="transmembrane region" description="Helical" evidence="5">
    <location>
        <begin position="12"/>
        <end position="28"/>
    </location>
</feature>
<reference evidence="6" key="1">
    <citation type="submission" date="2019-09" db="EMBL/GenBank/DDBJ databases">
        <title>Characterisation of the sponge microbiome using genome-centric metagenomics.</title>
        <authorList>
            <person name="Engelberts J.P."/>
            <person name="Robbins S.J."/>
            <person name="De Goeij J.M."/>
            <person name="Aranda M."/>
            <person name="Bell S.C."/>
            <person name="Webster N.S."/>
        </authorList>
    </citation>
    <scope>NUCLEOTIDE SEQUENCE</scope>
    <source>
        <strain evidence="6">SB0664_bin_27</strain>
    </source>
</reference>
<dbReference type="EMBL" id="VXRG01000182">
    <property type="protein sequence ID" value="MXY95922.1"/>
    <property type="molecule type" value="Genomic_DNA"/>
</dbReference>
<accession>A0A6B0Z209</accession>
<protein>
    <submittedName>
        <fullName evidence="6">DoxX family membrane protein</fullName>
    </submittedName>
</protein>
<dbReference type="GO" id="GO:0016020">
    <property type="term" value="C:membrane"/>
    <property type="evidence" value="ECO:0007669"/>
    <property type="project" value="UniProtKB-SubCell"/>
</dbReference>
<organism evidence="6">
    <name type="scientific">Caldilineaceae bacterium SB0664_bin_27</name>
    <dbReference type="NCBI Taxonomy" id="2605260"/>
    <lineage>
        <taxon>Bacteria</taxon>
        <taxon>Bacillati</taxon>
        <taxon>Chloroflexota</taxon>
        <taxon>Caldilineae</taxon>
        <taxon>Caldilineales</taxon>
        <taxon>Caldilineaceae</taxon>
    </lineage>
</organism>
<feature type="transmembrane region" description="Helical" evidence="5">
    <location>
        <begin position="84"/>
        <end position="114"/>
    </location>
</feature>